<dbReference type="InterPro" id="IPR036409">
    <property type="entry name" value="Aldolase_II/adducin_N_sf"/>
</dbReference>
<dbReference type="OrthoDB" id="9769888at2"/>
<dbReference type="PANTHER" id="PTHR10672:SF3">
    <property type="entry name" value="PROTEIN HU-LI TAI SHAO"/>
    <property type="match status" value="1"/>
</dbReference>
<dbReference type="RefSeq" id="WP_126610850.1">
    <property type="nucleotide sequence ID" value="NZ_CP034562.1"/>
</dbReference>
<accession>A0A3Q9FIY7</accession>
<dbReference type="PANTHER" id="PTHR10672">
    <property type="entry name" value="ADDUCIN"/>
    <property type="match status" value="1"/>
</dbReference>
<dbReference type="SMART" id="SM01007">
    <property type="entry name" value="Aldolase_II"/>
    <property type="match status" value="1"/>
</dbReference>
<dbReference type="InterPro" id="IPR001303">
    <property type="entry name" value="Aldolase_II/adducin_N"/>
</dbReference>
<sequence>MKSIKEQVTAAEWTTRVELAAAYRAFYYLGFEYTTFGHLSARVPGEPDCLLLNPFGLTFDEITASSLIKVRKDGTILTDNGYQLNKAGWNIHSGLIFGNDSINSAMHLHTVDGVAVSAMKDGVLPLCQDDMLIHSNIAYHDYEGVVVNADEAPRMLSDIGDKKILMLRNHGTLSVGETIGEAFFYMFFLEKSCKIQTRALGSPQGVINVNEAIVDNVPEQKKEVMAGLPHEGNNSDPYHTLYEGWLRRMKREYPEFDN</sequence>
<dbReference type="InterPro" id="IPR051017">
    <property type="entry name" value="Aldolase-II_Adducin_sf"/>
</dbReference>
<feature type="domain" description="Class II aldolase/adducin N-terminal" evidence="2">
    <location>
        <begin position="17"/>
        <end position="197"/>
    </location>
</feature>
<dbReference type="KEGG" id="fll:EI427_01230"/>
<dbReference type="Gene3D" id="3.40.225.10">
    <property type="entry name" value="Class II aldolase/adducin N-terminal domain"/>
    <property type="match status" value="1"/>
</dbReference>
<evidence type="ECO:0000313" key="4">
    <source>
        <dbReference type="Proteomes" id="UP000267268"/>
    </source>
</evidence>
<dbReference type="GO" id="GO:0051015">
    <property type="term" value="F:actin filament binding"/>
    <property type="evidence" value="ECO:0007669"/>
    <property type="project" value="TreeGrafter"/>
</dbReference>
<dbReference type="GO" id="GO:0005856">
    <property type="term" value="C:cytoskeleton"/>
    <property type="evidence" value="ECO:0007669"/>
    <property type="project" value="TreeGrafter"/>
</dbReference>
<protein>
    <submittedName>
        <fullName evidence="3">Class II aldolase</fullName>
    </submittedName>
</protein>
<comment type="similarity">
    <text evidence="1">Belongs to the aldolase class II family.</text>
</comment>
<organism evidence="3 4">
    <name type="scientific">Flammeovirga pectinis</name>
    <dbReference type="NCBI Taxonomy" id="2494373"/>
    <lineage>
        <taxon>Bacteria</taxon>
        <taxon>Pseudomonadati</taxon>
        <taxon>Bacteroidota</taxon>
        <taxon>Cytophagia</taxon>
        <taxon>Cytophagales</taxon>
        <taxon>Flammeovirgaceae</taxon>
        <taxon>Flammeovirga</taxon>
    </lineage>
</organism>
<dbReference type="SUPFAM" id="SSF53639">
    <property type="entry name" value="AraD/HMP-PK domain-like"/>
    <property type="match status" value="1"/>
</dbReference>
<evidence type="ECO:0000313" key="3">
    <source>
        <dbReference type="EMBL" id="AZQ60881.1"/>
    </source>
</evidence>
<dbReference type="Proteomes" id="UP000267268">
    <property type="component" value="Chromosome 1"/>
</dbReference>
<gene>
    <name evidence="3" type="ORF">EI427_01230</name>
</gene>
<dbReference type="AlphaFoldDB" id="A0A3Q9FIY7"/>
<evidence type="ECO:0000256" key="1">
    <source>
        <dbReference type="ARBA" id="ARBA00037961"/>
    </source>
</evidence>
<evidence type="ECO:0000259" key="2">
    <source>
        <dbReference type="SMART" id="SM01007"/>
    </source>
</evidence>
<dbReference type="Pfam" id="PF00596">
    <property type="entry name" value="Aldolase_II"/>
    <property type="match status" value="1"/>
</dbReference>
<reference evidence="3 4" key="1">
    <citation type="submission" date="2018-12" db="EMBL/GenBank/DDBJ databases">
        <title>Flammeovirga pectinis sp. nov., isolated from the gut of the Korean scallop, Patinopecten yessoensis.</title>
        <authorList>
            <person name="Bae J.-W."/>
            <person name="Jeong Y.-S."/>
            <person name="Kang W."/>
        </authorList>
    </citation>
    <scope>NUCLEOTIDE SEQUENCE [LARGE SCALE GENOMIC DNA]</scope>
    <source>
        <strain evidence="3 4">L12M1</strain>
    </source>
</reference>
<proteinExistence type="inferred from homology"/>
<name>A0A3Q9FIY7_9BACT</name>
<dbReference type="EMBL" id="CP034562">
    <property type="protein sequence ID" value="AZQ60881.1"/>
    <property type="molecule type" value="Genomic_DNA"/>
</dbReference>
<dbReference type="NCBIfam" id="NF005451">
    <property type="entry name" value="PRK07044.1"/>
    <property type="match status" value="1"/>
</dbReference>
<keyword evidence="4" id="KW-1185">Reference proteome</keyword>